<evidence type="ECO:0000313" key="3">
    <source>
        <dbReference type="EMBL" id="KAG7191577.1"/>
    </source>
</evidence>
<accession>A0A9P8AGY7</accession>
<proteinExistence type="predicted"/>
<organism evidence="3 4">
    <name type="scientific">Scheffersomyces spartinae</name>
    <dbReference type="NCBI Taxonomy" id="45513"/>
    <lineage>
        <taxon>Eukaryota</taxon>
        <taxon>Fungi</taxon>
        <taxon>Dikarya</taxon>
        <taxon>Ascomycota</taxon>
        <taxon>Saccharomycotina</taxon>
        <taxon>Pichiomycetes</taxon>
        <taxon>Debaryomycetaceae</taxon>
        <taxon>Scheffersomyces</taxon>
    </lineage>
</organism>
<dbReference type="AlphaFoldDB" id="A0A9P8AGY7"/>
<dbReference type="RefSeq" id="XP_043047129.1">
    <property type="nucleotide sequence ID" value="XM_043193710.1"/>
</dbReference>
<comment type="caution">
    <text evidence="3">The sequence shown here is derived from an EMBL/GenBank/DDBJ whole genome shotgun (WGS) entry which is preliminary data.</text>
</comment>
<protein>
    <submittedName>
        <fullName evidence="3">Uncharacterized protein</fullName>
    </submittedName>
</protein>
<keyword evidence="2" id="KW-0732">Signal</keyword>
<feature type="signal peptide" evidence="2">
    <location>
        <begin position="1"/>
        <end position="18"/>
    </location>
</feature>
<name>A0A9P8AGY7_9ASCO</name>
<dbReference type="GeneID" id="66116344"/>
<keyword evidence="4" id="KW-1185">Reference proteome</keyword>
<evidence type="ECO:0000256" key="2">
    <source>
        <dbReference type="SAM" id="SignalP"/>
    </source>
</evidence>
<feature type="chain" id="PRO_5040110905" evidence="2">
    <location>
        <begin position="19"/>
        <end position="160"/>
    </location>
</feature>
<dbReference type="OrthoDB" id="4092812at2759"/>
<sequence length="160" mass="18164">MFFIWLLVFVVIVVFILALPYVSGIASYDVERKKKPVQKKSAVEPSRSMGAPVGYVPPSFEVKDDAEEAASTSGISALKDKMRLTSEDIPLKLHLNDSSSLRRRKTDKIDMDSNPNNYDYDLDELIEEEWDEKKQQSQPQVSSKVKSRPVATNEEVRELV</sequence>
<dbReference type="Proteomes" id="UP000790833">
    <property type="component" value="Unassembled WGS sequence"/>
</dbReference>
<feature type="region of interest" description="Disordered" evidence="1">
    <location>
        <begin position="130"/>
        <end position="160"/>
    </location>
</feature>
<evidence type="ECO:0000256" key="1">
    <source>
        <dbReference type="SAM" id="MobiDB-lite"/>
    </source>
</evidence>
<evidence type="ECO:0000313" key="4">
    <source>
        <dbReference type="Proteomes" id="UP000790833"/>
    </source>
</evidence>
<gene>
    <name evidence="3" type="ORF">KQ657_002970</name>
</gene>
<reference evidence="3" key="1">
    <citation type="submission" date="2021-03" db="EMBL/GenBank/DDBJ databases">
        <authorList>
            <person name="Palmer J.M."/>
        </authorList>
    </citation>
    <scope>NUCLEOTIDE SEQUENCE</scope>
    <source>
        <strain evidence="3">ARV_011</strain>
    </source>
</reference>
<dbReference type="EMBL" id="JAHMUF010000026">
    <property type="protein sequence ID" value="KAG7191577.1"/>
    <property type="molecule type" value="Genomic_DNA"/>
</dbReference>